<proteinExistence type="predicted"/>
<evidence type="ECO:0000313" key="1">
    <source>
        <dbReference type="EMBL" id="KAL0107700.1"/>
    </source>
</evidence>
<comment type="caution">
    <text evidence="1">The sequence shown here is derived from an EMBL/GenBank/DDBJ whole genome shotgun (WGS) entry which is preliminary data.</text>
</comment>
<keyword evidence="2" id="KW-1185">Reference proteome</keyword>
<dbReference type="Proteomes" id="UP001430953">
    <property type="component" value="Unassembled WGS sequence"/>
</dbReference>
<sequence length="342" mass="37931">MRLARLAALIGTITLLIAFETLFIYAACKTAKKHDLQDQSNARSTTINSSFTIDDWTTTISSTTEDYIKNICTSKSDISNYTYVLKDPEKETLCVLGNVTIGIFLQEAFIYNSSNDQPTLTVPSDAITTGKCGKKNFTITLSWKEVASEIEKNNTITFNCTYNTSMFTINYIAVDVYWNEMEIKNEKNSCLSLCFADCDLPQPNKIVHKRETAQNVGTSIDIVVSDILLILCNEETEAVKLLGSNYFLPTRQDGSSLDQPTVFSSLEETYAKMMRKTRIFRDSDLIISDICGTAVPPSPGNSAVFYRHSGYLSELSCGGGGFERPTVNVQYVGTSSWIDGDS</sequence>
<accession>A0AAW2F0C9</accession>
<reference evidence="1 2" key="1">
    <citation type="submission" date="2023-03" db="EMBL/GenBank/DDBJ databases">
        <title>High recombination rates correlate with genetic variation in Cardiocondyla obscurior ants.</title>
        <authorList>
            <person name="Errbii M."/>
        </authorList>
    </citation>
    <scope>NUCLEOTIDE SEQUENCE [LARGE SCALE GENOMIC DNA]</scope>
    <source>
        <strain evidence="1">Alpha-2009</strain>
        <tissue evidence="1">Whole body</tissue>
    </source>
</reference>
<organism evidence="1 2">
    <name type="scientific">Cardiocondyla obscurior</name>
    <dbReference type="NCBI Taxonomy" id="286306"/>
    <lineage>
        <taxon>Eukaryota</taxon>
        <taxon>Metazoa</taxon>
        <taxon>Ecdysozoa</taxon>
        <taxon>Arthropoda</taxon>
        <taxon>Hexapoda</taxon>
        <taxon>Insecta</taxon>
        <taxon>Pterygota</taxon>
        <taxon>Neoptera</taxon>
        <taxon>Endopterygota</taxon>
        <taxon>Hymenoptera</taxon>
        <taxon>Apocrita</taxon>
        <taxon>Aculeata</taxon>
        <taxon>Formicoidea</taxon>
        <taxon>Formicidae</taxon>
        <taxon>Myrmicinae</taxon>
        <taxon>Cardiocondyla</taxon>
    </lineage>
</organism>
<gene>
    <name evidence="1" type="ORF">PUN28_014777</name>
</gene>
<evidence type="ECO:0000313" key="2">
    <source>
        <dbReference type="Proteomes" id="UP001430953"/>
    </source>
</evidence>
<dbReference type="EMBL" id="JADYXP020000016">
    <property type="protein sequence ID" value="KAL0107700.1"/>
    <property type="molecule type" value="Genomic_DNA"/>
</dbReference>
<dbReference type="Gene3D" id="2.40.160.110">
    <property type="match status" value="1"/>
</dbReference>
<dbReference type="AlphaFoldDB" id="A0AAW2F0C9"/>
<name>A0AAW2F0C9_9HYME</name>
<protein>
    <submittedName>
        <fullName evidence="1">Uncharacterized protein</fullName>
    </submittedName>
</protein>